<evidence type="ECO:0000313" key="2">
    <source>
        <dbReference type="EMBL" id="GFZ18498.1"/>
    </source>
</evidence>
<dbReference type="AlphaFoldDB" id="A0A7J0H642"/>
<dbReference type="Proteomes" id="UP000585474">
    <property type="component" value="Unassembled WGS sequence"/>
</dbReference>
<feature type="compositionally biased region" description="Basic and acidic residues" evidence="1">
    <location>
        <begin position="229"/>
        <end position="250"/>
    </location>
</feature>
<dbReference type="EMBL" id="BJWL01000027">
    <property type="protein sequence ID" value="GFZ18498.1"/>
    <property type="molecule type" value="Genomic_DNA"/>
</dbReference>
<evidence type="ECO:0000256" key="1">
    <source>
        <dbReference type="SAM" id="MobiDB-lite"/>
    </source>
</evidence>
<reference evidence="2 3" key="1">
    <citation type="submission" date="2019-07" db="EMBL/GenBank/DDBJ databases">
        <title>De Novo Assembly of kiwifruit Actinidia rufa.</title>
        <authorList>
            <person name="Sugita-Konishi S."/>
            <person name="Sato K."/>
            <person name="Mori E."/>
            <person name="Abe Y."/>
            <person name="Kisaki G."/>
            <person name="Hamano K."/>
            <person name="Suezawa K."/>
            <person name="Otani M."/>
            <person name="Fukuda T."/>
            <person name="Manabe T."/>
            <person name="Gomi K."/>
            <person name="Tabuchi M."/>
            <person name="Akimitsu K."/>
            <person name="Kataoka I."/>
        </authorList>
    </citation>
    <scope>NUCLEOTIDE SEQUENCE [LARGE SCALE GENOMIC DNA]</scope>
    <source>
        <strain evidence="3">cv. Fuchu</strain>
    </source>
</reference>
<feature type="compositionally biased region" description="Acidic residues" evidence="1">
    <location>
        <begin position="251"/>
        <end position="261"/>
    </location>
</feature>
<protein>
    <submittedName>
        <fullName evidence="2">Uncharacterized protein</fullName>
    </submittedName>
</protein>
<comment type="caution">
    <text evidence="2">The sequence shown here is derived from an EMBL/GenBank/DDBJ whole genome shotgun (WGS) entry which is preliminary data.</text>
</comment>
<evidence type="ECO:0000313" key="3">
    <source>
        <dbReference type="Proteomes" id="UP000585474"/>
    </source>
</evidence>
<gene>
    <name evidence="2" type="ORF">Acr_27g0002370</name>
</gene>
<name>A0A7J0H642_9ERIC</name>
<dbReference type="OrthoDB" id="1838992at2759"/>
<proteinExistence type="predicted"/>
<organism evidence="2 3">
    <name type="scientific">Actinidia rufa</name>
    <dbReference type="NCBI Taxonomy" id="165716"/>
    <lineage>
        <taxon>Eukaryota</taxon>
        <taxon>Viridiplantae</taxon>
        <taxon>Streptophyta</taxon>
        <taxon>Embryophyta</taxon>
        <taxon>Tracheophyta</taxon>
        <taxon>Spermatophyta</taxon>
        <taxon>Magnoliopsida</taxon>
        <taxon>eudicotyledons</taxon>
        <taxon>Gunneridae</taxon>
        <taxon>Pentapetalae</taxon>
        <taxon>asterids</taxon>
        <taxon>Ericales</taxon>
        <taxon>Actinidiaceae</taxon>
        <taxon>Actinidia</taxon>
    </lineage>
</organism>
<keyword evidence="3" id="KW-1185">Reference proteome</keyword>
<feature type="region of interest" description="Disordered" evidence="1">
    <location>
        <begin position="188"/>
        <end position="269"/>
    </location>
</feature>
<accession>A0A7J0H642</accession>
<sequence length="269" mass="30439">MFDNVNVRDLENTHPSWISDHLGERSYMDTETRLPEADETIASTRPGEVAFYEATFQADRLCNVSPILTKHEQERFDQISRTLEQEQFYTIKDILRLKSFLGSFALDLEKMASSGVDNAEEKNTCDEVHVATNEGESLLSRGDAPEEPYSSSSRSILISKAWSDSRLPPKLRSDEMSKKMDLEKLAQLAKAKGKPRKDVTSTGEKGIHIGTKRAQYETPNISSSKKGKQASDTKKKGSMDKRFYLQIDHDLVDEDEEEEKDVPDTNTPQ</sequence>